<evidence type="ECO:0000313" key="6">
    <source>
        <dbReference type="EnsemblMetazoa" id="XP_038057496.1"/>
    </source>
</evidence>
<dbReference type="EnsemblMetazoa" id="XM_038201568.1">
    <property type="protein sequence ID" value="XP_038057496.1"/>
    <property type="gene ID" value="LOC119729066"/>
</dbReference>
<keyword evidence="4" id="KW-1133">Transmembrane helix</keyword>
<sequence>MLSVITHLNSLKFMAPAVVMMGSAPPYFVLFSGWRIVSCVLPERWHRAVDDCIWGTYQRLVEFFFESYTGTEVVLYGDVNTLDQPESVIYMCNHQTTMDWVVANMIAIRGGMLGHMRFILKDGLKYMPLYGWVFGQHGGVYVKRAKKFDEKNAARFHKKLDVLRKKDIPTWMVIFPEGTRYNPYNLELIKASQAFAFKNGLAVTNHVLSPKIKAVNMCVQGLRGHTSAVYDVTIAYSNTGEECSWMETVERRPAPGMPEFLQSRCPRIHVHIRRIPLETVPEDEESCHRWLHELFEEKDNMLSDFYSDDPEKRGHLEGKGHSTHLSLASTLPALAFTCAVMAPLVGTSYGRQLYWKIWLFGSLAGITWMKLFT</sequence>
<protein>
    <recommendedName>
        <fullName evidence="5">Phospholipid/glycerol acyltransferase domain-containing protein</fullName>
    </recommendedName>
</protein>
<dbReference type="InterPro" id="IPR002123">
    <property type="entry name" value="Plipid/glycerol_acylTrfase"/>
</dbReference>
<dbReference type="Pfam" id="PF16076">
    <property type="entry name" value="Acyltransf_C"/>
    <property type="match status" value="1"/>
</dbReference>
<dbReference type="Pfam" id="PF01553">
    <property type="entry name" value="Acyltransferase"/>
    <property type="match status" value="1"/>
</dbReference>
<dbReference type="RefSeq" id="XP_038057496.1">
    <property type="nucleotide sequence ID" value="XM_038201568.1"/>
</dbReference>
<feature type="domain" description="Phospholipid/glycerol acyltransferase" evidence="5">
    <location>
        <begin position="88"/>
        <end position="222"/>
    </location>
</feature>
<dbReference type="CTD" id="55326"/>
<dbReference type="PANTHER" id="PTHR10983">
    <property type="entry name" value="1-ACYLGLYCEROL-3-PHOSPHATE ACYLTRANSFERASE-RELATED"/>
    <property type="match status" value="1"/>
</dbReference>
<dbReference type="OrthoDB" id="189226at2759"/>
<evidence type="ECO:0000256" key="4">
    <source>
        <dbReference type="SAM" id="Phobius"/>
    </source>
</evidence>
<dbReference type="PANTHER" id="PTHR10983:SF73">
    <property type="entry name" value="1-ACYL-SN-GLYCEROL-3-PHOSPHATE ACYLTRANSFERASE EPSILON"/>
    <property type="match status" value="1"/>
</dbReference>
<dbReference type="OMA" id="HRSTVDW"/>
<dbReference type="SMART" id="SM00563">
    <property type="entry name" value="PlsC"/>
    <property type="match status" value="1"/>
</dbReference>
<evidence type="ECO:0000256" key="2">
    <source>
        <dbReference type="ARBA" id="ARBA00022679"/>
    </source>
</evidence>
<dbReference type="AlphaFoldDB" id="A0A914A2A7"/>
<organism evidence="6 7">
    <name type="scientific">Patiria miniata</name>
    <name type="common">Bat star</name>
    <name type="synonym">Asterina miniata</name>
    <dbReference type="NCBI Taxonomy" id="46514"/>
    <lineage>
        <taxon>Eukaryota</taxon>
        <taxon>Metazoa</taxon>
        <taxon>Echinodermata</taxon>
        <taxon>Eleutherozoa</taxon>
        <taxon>Asterozoa</taxon>
        <taxon>Asteroidea</taxon>
        <taxon>Valvatacea</taxon>
        <taxon>Valvatida</taxon>
        <taxon>Asterinidae</taxon>
        <taxon>Patiria</taxon>
    </lineage>
</organism>
<evidence type="ECO:0000256" key="1">
    <source>
        <dbReference type="ARBA" id="ARBA00008655"/>
    </source>
</evidence>
<keyword evidence="4" id="KW-0472">Membrane</keyword>
<dbReference type="CDD" id="cd07990">
    <property type="entry name" value="LPLAT_LCLAT1-like"/>
    <property type="match status" value="1"/>
</dbReference>
<reference evidence="6" key="1">
    <citation type="submission" date="2022-11" db="UniProtKB">
        <authorList>
            <consortium name="EnsemblMetazoa"/>
        </authorList>
    </citation>
    <scope>IDENTIFICATION</scope>
</reference>
<evidence type="ECO:0000259" key="5">
    <source>
        <dbReference type="SMART" id="SM00563"/>
    </source>
</evidence>
<name>A0A914A2A7_PATMI</name>
<proteinExistence type="inferred from homology"/>
<dbReference type="GO" id="GO:0036149">
    <property type="term" value="P:phosphatidylinositol acyl-chain remodeling"/>
    <property type="evidence" value="ECO:0007669"/>
    <property type="project" value="TreeGrafter"/>
</dbReference>
<keyword evidence="3" id="KW-0012">Acyltransferase</keyword>
<dbReference type="Proteomes" id="UP000887568">
    <property type="component" value="Unplaced"/>
</dbReference>
<dbReference type="GO" id="GO:0016746">
    <property type="term" value="F:acyltransferase activity"/>
    <property type="evidence" value="ECO:0007669"/>
    <property type="project" value="UniProtKB-KW"/>
</dbReference>
<keyword evidence="7" id="KW-1185">Reference proteome</keyword>
<dbReference type="GeneID" id="119729066"/>
<dbReference type="GO" id="GO:0005739">
    <property type="term" value="C:mitochondrion"/>
    <property type="evidence" value="ECO:0007669"/>
    <property type="project" value="TreeGrafter"/>
</dbReference>
<feature type="transmembrane region" description="Helical" evidence="4">
    <location>
        <begin position="13"/>
        <end position="37"/>
    </location>
</feature>
<dbReference type="InterPro" id="IPR032098">
    <property type="entry name" value="Acyltransf_C"/>
</dbReference>
<accession>A0A914A2A7</accession>
<evidence type="ECO:0000256" key="3">
    <source>
        <dbReference type="ARBA" id="ARBA00023315"/>
    </source>
</evidence>
<dbReference type="SUPFAM" id="SSF69593">
    <property type="entry name" value="Glycerol-3-phosphate (1)-acyltransferase"/>
    <property type="match status" value="1"/>
</dbReference>
<dbReference type="GO" id="GO:0005783">
    <property type="term" value="C:endoplasmic reticulum"/>
    <property type="evidence" value="ECO:0007669"/>
    <property type="project" value="TreeGrafter"/>
</dbReference>
<evidence type="ECO:0000313" key="7">
    <source>
        <dbReference type="Proteomes" id="UP000887568"/>
    </source>
</evidence>
<keyword evidence="2" id="KW-0808">Transferase</keyword>
<comment type="similarity">
    <text evidence="1">Belongs to the 1-acyl-sn-glycerol-3-phosphate acyltransferase family.</text>
</comment>
<keyword evidence="4" id="KW-0812">Transmembrane</keyword>